<reference evidence="10" key="1">
    <citation type="submission" date="2023-03" db="EMBL/GenBank/DDBJ databases">
        <title>Edaphobacter sp.</title>
        <authorList>
            <person name="Huber K.J."/>
            <person name="Papendorf J."/>
            <person name="Pilke C."/>
            <person name="Bunk B."/>
            <person name="Sproeer C."/>
            <person name="Pester M."/>
        </authorList>
    </citation>
    <scope>NUCLEOTIDE SEQUENCE</scope>
    <source>
        <strain evidence="9">DSM 109919</strain>
        <strain evidence="10">DSM 109920</strain>
    </source>
</reference>
<feature type="domain" description="HYDIN/VesB/CFA65-like Ig-like" evidence="8">
    <location>
        <begin position="1343"/>
        <end position="1407"/>
    </location>
</feature>
<dbReference type="EMBL" id="CP121194">
    <property type="protein sequence ID" value="XBH11631.1"/>
    <property type="molecule type" value="Genomic_DNA"/>
</dbReference>
<keyword evidence="5" id="KW-0966">Cell projection</keyword>
<gene>
    <name evidence="9" type="ORF">P4G45_07865</name>
    <name evidence="10" type="ORF">P8936_08100</name>
</gene>
<evidence type="ECO:0000256" key="4">
    <source>
        <dbReference type="ARBA" id="ARBA00023069"/>
    </source>
</evidence>
<feature type="domain" description="HYDIN/VesB/CFA65-like Ig-like" evidence="8">
    <location>
        <begin position="1671"/>
        <end position="1761"/>
    </location>
</feature>
<evidence type="ECO:0000313" key="9">
    <source>
        <dbReference type="EMBL" id="XBH11631.1"/>
    </source>
</evidence>
<organism evidence="10">
    <name type="scientific">Edaphobacter paludis</name>
    <dbReference type="NCBI Taxonomy" id="3035702"/>
    <lineage>
        <taxon>Bacteria</taxon>
        <taxon>Pseudomonadati</taxon>
        <taxon>Acidobacteriota</taxon>
        <taxon>Terriglobia</taxon>
        <taxon>Terriglobales</taxon>
        <taxon>Acidobacteriaceae</taxon>
        <taxon>Edaphobacter</taxon>
    </lineage>
</organism>
<feature type="domain" description="HYDIN/VesB/CFA65-like Ig-like" evidence="8">
    <location>
        <begin position="1116"/>
        <end position="1190"/>
    </location>
</feature>
<dbReference type="InterPro" id="IPR053879">
    <property type="entry name" value="HYDIN_VesB_CFA65-like_Ig"/>
</dbReference>
<protein>
    <submittedName>
        <fullName evidence="10">Choice-of-anchor D domain-containing protein</fullName>
    </submittedName>
</protein>
<dbReference type="GO" id="GO:0005737">
    <property type="term" value="C:cytoplasm"/>
    <property type="evidence" value="ECO:0007669"/>
    <property type="project" value="UniProtKB-SubCell"/>
</dbReference>
<feature type="signal peptide" evidence="7">
    <location>
        <begin position="1"/>
        <end position="29"/>
    </location>
</feature>
<accession>A0AAU7DCR9</accession>
<feature type="compositionally biased region" description="Low complexity" evidence="6">
    <location>
        <begin position="611"/>
        <end position="622"/>
    </location>
</feature>
<name>A0AAU7DCR9_9BACT</name>
<dbReference type="InterPro" id="IPR013783">
    <property type="entry name" value="Ig-like_fold"/>
</dbReference>
<dbReference type="InterPro" id="IPR052614">
    <property type="entry name" value="CFAP65"/>
</dbReference>
<sequence>MMKTRSSLRLILCVLCTLIPATLPIPLTAQQTQQLVFTGLRATASQGQFNAVLSAPNGGVYLLVDQKDGVRLLKTDANATTVLAQAQLGAKGDIGVAMSLDPSGNVYVTGTSTSGSLTATSGAAFPSPADASTNSFIAKFDANLNPLFVTFTGSGRTAATSITATPDAVFITGSIFNANLPVTPSAFIQNPATGSTQSGFVEKFNATGTTLLYATYLSGANGNTAPAAIAANTSDNAYIAGYTTSPGYPTLNALVPEMLGTNSGFLTKLTPTGSGISFSTFIPGNGISSLALDPAAQNLLLSGTIALGQFPIATVTTPLVNTTYQSLLRIPLDGSTVLSSVLLAPGTQSFIADTSSGDTWATGNLTTPLLPIPALSTTGNSFALRVTPQNTIDQTLRFGGLPTTNPSYASAPVTLTSLTTDTTGQPIFAGAVTPTASSSLLPTQTYDLSLYNAPTAALPSNMRDAVLAPGTCTGSLCAGSAAYLTKVNPATAAPSLALSTDDSPNITLRNLGGIAATDLQLTASGFTLATNCAPTLNPGAECSISLNGSGPGSLTAQAANATTQTANLPASTTSPNPIVFSPKELDFGIQTASSPAATRIVTLTNLSQQSQTVATSTTGGSQFTEQSSDCTTNGTAKLLPSGANCHITIAFIASNDSANDGPIQSNWTIGSRSLLLTGYSQAESLNLSATEIDFGTQYTGGIRLPRYLYLSNNSAATIPHTAVTIPGPSPFTLSDRCPSQLLPHTVCQIQLSYLSPKSPSDDSITLSLDEGLIVLVNGKTLPPPGASGATVNPNLTVSPTTLNFPNAIPVTATSSTTQTVTIGNTGTLPIPLALALTGDFTQATDCTASLPGHTTCKVVITFAPSQPGTRQGLLSVTAGSGTTPAYVALSGTATPILGTNNGNVDFGNVITGEPAVQWYKITQSFPTLTAATSSPAFKALLVEDIGYGHGQPPASAFTTTATGPCTNCWLGLQFTPPTTGPQTAAVALSSSTSGNAYPLTLTGNGLPLTGLVLTPITNDFGPIPIHSASAPTLFTLTNLTNATVTIAPPAITGDFGISNAPTGGAPCSAILAPTASCFIEVAYTPTAAGSETGTLTIPTSANTVTAPLTGFGAPDPGLSLTPNTLTFNPVPGITATQQTITLKNTGTAILQIATPTVATANFTATTTCTTLSPAATCTVTITFTPGTANATDTLTIPVTSSLTGAATYTVPLTGAYTTDNSGLQIIAAEANFGPQATGTTGITRQFTINNLTAKFLTLALALPRQFVLSTPPCAALAPNASCNFSATFLPLVSGDVTGTVFAQATPTDGSATITSLGYVEGYGLGSGNLSITGNLTPTGGDGTLLNFGQVASGQLLSETLTLTNSGTAPITIRRITTEWPFLSATTCGAALAPSQTCTVTVTYSPLNQAATGTVSPLSNTDTGSLVIESDALTSPDLVDLTGTAAPILVSVPDNSAPLVAYIASESSLAFAATAVGNISAPHTVTLTNTGTRTLHITGLQTTPDFTSSSTCNTLVSGSSCTLTVNFTPQLPGTRISALEITSDASTALDFISLVGTANPSSLNFSPTSLDFGTLLVGSTTTLPLTVTNTSSAPAIFNGISVTGDYTLSGTCPAPGGALAAAAICTIDAAFTPTQSGPRIGTIKVASSLSTLPLTVQLTGVGAQSHLQANLASLDFGSIFLGTSADLTLTLSNSGNIPITNLALALTGDYVVTNPCAITTLNAGASCSITLAFTPATSGVRAGTLTVTSSDVNSPMKLPLTGTGVPNGSFTLTANGNPTSSATVKSGDPATYPLTLTPQNGFSGTIILNCTAITPGQYATCGLQPSSIAMKGAVQNTTATLNTITTANATTAQTTHPFHEGTLLCLLPTALIFFWRTRPTSARTKLCAMVLAAATLLTLSGCGSGGSINPPDASLLRTPPGTYQYQITATSTSGPKLSQTVTLNLTVQ</sequence>
<keyword evidence="3" id="KW-0963">Cytoplasm</keyword>
<feature type="domain" description="HYDIN/VesB/CFA65-like Ig-like" evidence="8">
    <location>
        <begin position="1481"/>
        <end position="1552"/>
    </location>
</feature>
<evidence type="ECO:0000256" key="2">
    <source>
        <dbReference type="ARBA" id="ARBA00004496"/>
    </source>
</evidence>
<feature type="region of interest" description="Disordered" evidence="6">
    <location>
        <begin position="611"/>
        <end position="632"/>
    </location>
</feature>
<dbReference type="NCBIfam" id="NF012200">
    <property type="entry name" value="choice_anch_D"/>
    <property type="match status" value="8"/>
</dbReference>
<evidence type="ECO:0000256" key="6">
    <source>
        <dbReference type="SAM" id="MobiDB-lite"/>
    </source>
</evidence>
<comment type="subcellular location">
    <subcellularLocation>
        <location evidence="1">Cell projection</location>
        <location evidence="1">Cilium</location>
    </subcellularLocation>
    <subcellularLocation>
        <location evidence="2">Cytoplasm</location>
    </subcellularLocation>
</comment>
<feature type="compositionally biased region" description="Polar residues" evidence="6">
    <location>
        <begin position="623"/>
        <end position="632"/>
    </location>
</feature>
<dbReference type="PANTHER" id="PTHR46127:SF1">
    <property type="entry name" value="CILIA- AND FLAGELLA-ASSOCIATED PROTEIN 65"/>
    <property type="match status" value="1"/>
</dbReference>
<dbReference type="EMBL" id="CP121195">
    <property type="protein sequence ID" value="XBH15114.1"/>
    <property type="molecule type" value="Genomic_DNA"/>
</dbReference>
<evidence type="ECO:0000256" key="3">
    <source>
        <dbReference type="ARBA" id="ARBA00022490"/>
    </source>
</evidence>
<evidence type="ECO:0000256" key="7">
    <source>
        <dbReference type="SAM" id="SignalP"/>
    </source>
</evidence>
<dbReference type="Pfam" id="PF22544">
    <property type="entry name" value="HYDIN_VesB_CFA65-like_Ig"/>
    <property type="match status" value="4"/>
</dbReference>
<dbReference type="PANTHER" id="PTHR46127">
    <property type="entry name" value="CILIA- AND FLAGELLA-ASSOCIATED PROTEIN 65"/>
    <property type="match status" value="1"/>
</dbReference>
<evidence type="ECO:0000313" key="10">
    <source>
        <dbReference type="EMBL" id="XBH15114.1"/>
    </source>
</evidence>
<evidence type="ECO:0000256" key="5">
    <source>
        <dbReference type="ARBA" id="ARBA00023273"/>
    </source>
</evidence>
<dbReference type="KEGG" id="epl:P4G45_07865"/>
<keyword evidence="7" id="KW-0732">Signal</keyword>
<dbReference type="RefSeq" id="WP_348269121.1">
    <property type="nucleotide sequence ID" value="NZ_CP121194.1"/>
</dbReference>
<evidence type="ECO:0000256" key="1">
    <source>
        <dbReference type="ARBA" id="ARBA00004138"/>
    </source>
</evidence>
<keyword evidence="4" id="KW-0969">Cilium</keyword>
<proteinExistence type="predicted"/>
<evidence type="ECO:0000259" key="8">
    <source>
        <dbReference type="Pfam" id="PF22544"/>
    </source>
</evidence>
<feature type="chain" id="PRO_5043288634" evidence="7">
    <location>
        <begin position="30"/>
        <end position="1947"/>
    </location>
</feature>
<dbReference type="SUPFAM" id="SSF101898">
    <property type="entry name" value="NHL repeat"/>
    <property type="match status" value="1"/>
</dbReference>
<accession>A0AAU7D2G3</accession>
<dbReference type="Gene3D" id="2.60.40.10">
    <property type="entry name" value="Immunoglobulins"/>
    <property type="match status" value="8"/>
</dbReference>